<reference evidence="1" key="1">
    <citation type="submission" date="2022-12" db="EMBL/GenBank/DDBJ databases">
        <title>Description and comparative metabolic analysis of Aerococcus sp. nov., isolated from the feces of a pig.</title>
        <authorList>
            <person name="Chang Y.-H."/>
        </authorList>
    </citation>
    <scope>NUCLEOTIDE SEQUENCE</scope>
    <source>
        <strain evidence="1">YH-aer222</strain>
    </source>
</reference>
<evidence type="ECO:0000313" key="1">
    <source>
        <dbReference type="EMBL" id="MCZ0726111.1"/>
    </source>
</evidence>
<dbReference type="AlphaFoldDB" id="A0A9X3FQF8"/>
<accession>A0A9X3FQF8</accession>
<protein>
    <submittedName>
        <fullName evidence="1">DUF859 family phage minor structural protein</fullName>
    </submittedName>
</protein>
<gene>
    <name evidence="1" type="ORF">OW157_05930</name>
</gene>
<comment type="caution">
    <text evidence="1">The sequence shown here is derived from an EMBL/GenBank/DDBJ whole genome shotgun (WGS) entry which is preliminary data.</text>
</comment>
<organism evidence="1 2">
    <name type="scientific">Aerococcus kribbianus</name>
    <dbReference type="NCBI Taxonomy" id="2999064"/>
    <lineage>
        <taxon>Bacteria</taxon>
        <taxon>Bacillati</taxon>
        <taxon>Bacillota</taxon>
        <taxon>Bacilli</taxon>
        <taxon>Lactobacillales</taxon>
        <taxon>Aerococcaceae</taxon>
        <taxon>Aerococcus</taxon>
    </lineage>
</organism>
<dbReference type="InterPro" id="IPR008577">
    <property type="entry name" value="DUF859"/>
</dbReference>
<dbReference type="CDD" id="cd19958">
    <property type="entry name" value="pyocin_knob"/>
    <property type="match status" value="1"/>
</dbReference>
<dbReference type="EMBL" id="JAPRFR010000002">
    <property type="protein sequence ID" value="MCZ0726111.1"/>
    <property type="molecule type" value="Genomic_DNA"/>
</dbReference>
<dbReference type="Proteomes" id="UP001146670">
    <property type="component" value="Unassembled WGS sequence"/>
</dbReference>
<evidence type="ECO:0000313" key="2">
    <source>
        <dbReference type="Proteomes" id="UP001146670"/>
    </source>
</evidence>
<sequence length="677" mass="74608">MSTVVGSKSGTRPWLELDYTINEQDMSNNRTKITTKVYLNVVGSIGYTMRGGGSLLVSPGGSYNFTAPGTRLTSAGRYLLRTQTLWVSHASDGSRSVRFNASYALNLTWNGSWVGNISLSGSASLPDIARRHTITIKNSDLKPITQAEFGDTVRISLGRKDTSYKADIGYELNGQRVTIAQKIDYGEYDHTIQKSMMNDVPDKDKVSVKFWVDTYNGNTKLGTDTYWLTLVMSSSVVPVIDSVALVEQNAQAKASGKYIAGLSQLKAVVSASGVWNSSIRSVGQNLNGVQASGAEYVWTNLSAGKNKLVVTVTDSRGRSASKTITFNVEQYTPPKIHLFVPARTGDGTNTSVKAVINVSTSGLGSDTINIKIQRKLTSASNWETVRELNVKGTSYSNTGENAGTNYDLTKAYDIRLVVSDKVGQSISMASISTSSTVMSWSDKGVGIGKIVENGRILDVAGDVYVDGDIYQNGVPFGSTVIIPSSADLNNYKTSGKYYTISNADARSISNTATDRAFILEVVDTGRGMVYQTFTDYDGNKYYRRYYDYNSTWQNWRKVMTEADFTSGSNANGNWVRFPDGTQICWHFKYDQNFKWNADFSSSGGLWRTSHNTWVYPIAFKDSEVFTSFTSYGEWRIWYTSDGANTTQSKFVGWSFVYQADKNLVDGSVRCLAIGRWK</sequence>
<proteinExistence type="predicted"/>
<dbReference type="Pfam" id="PF05895">
    <property type="entry name" value="DUF859"/>
    <property type="match status" value="1"/>
</dbReference>
<keyword evidence="2" id="KW-1185">Reference proteome</keyword>
<name>A0A9X3FQF8_9LACT</name>
<dbReference type="RefSeq" id="WP_268752437.1">
    <property type="nucleotide sequence ID" value="NZ_JAPRFQ010000002.1"/>
</dbReference>